<evidence type="ECO:0000313" key="3">
    <source>
        <dbReference type="Proteomes" id="UP000565711"/>
    </source>
</evidence>
<dbReference type="InterPro" id="IPR000835">
    <property type="entry name" value="HTH_MarR-typ"/>
</dbReference>
<proteinExistence type="predicted"/>
<sequence>MVRVGSVTVEHTHDTFEDPRLGDVGLLFEATSGIQRKLEPTWAAHGLSALDAAALMRLSRSPARRLRMTDLADQTQLSTSGVTRLVDRLERNGLARREPDEKDRRTSYAALTDAGADRLAKVLPEYLEMLDTWFYGRLTAQQRDRLLEGLRIIRDATFPEASRVSE</sequence>
<comment type="caution">
    <text evidence="2">The sequence shown here is derived from an EMBL/GenBank/DDBJ whole genome shotgun (WGS) entry which is preliminary data.</text>
</comment>
<evidence type="ECO:0000313" key="2">
    <source>
        <dbReference type="EMBL" id="NKY48679.1"/>
    </source>
</evidence>
<dbReference type="Proteomes" id="UP000565711">
    <property type="component" value="Unassembled WGS sequence"/>
</dbReference>
<dbReference type="PANTHER" id="PTHR33164">
    <property type="entry name" value="TRANSCRIPTIONAL REGULATOR, MARR FAMILY"/>
    <property type="match status" value="1"/>
</dbReference>
<dbReference type="GO" id="GO:0006950">
    <property type="term" value="P:response to stress"/>
    <property type="evidence" value="ECO:0007669"/>
    <property type="project" value="TreeGrafter"/>
</dbReference>
<dbReference type="PROSITE" id="PS50995">
    <property type="entry name" value="HTH_MARR_2"/>
    <property type="match status" value="1"/>
</dbReference>
<dbReference type="GO" id="GO:0003700">
    <property type="term" value="F:DNA-binding transcription factor activity"/>
    <property type="evidence" value="ECO:0007669"/>
    <property type="project" value="InterPro"/>
</dbReference>
<keyword evidence="3" id="KW-1185">Reference proteome</keyword>
<dbReference type="InterPro" id="IPR036388">
    <property type="entry name" value="WH-like_DNA-bd_sf"/>
</dbReference>
<organism evidence="2 3">
    <name type="scientific">Nocardia vermiculata</name>
    <dbReference type="NCBI Taxonomy" id="257274"/>
    <lineage>
        <taxon>Bacteria</taxon>
        <taxon>Bacillati</taxon>
        <taxon>Actinomycetota</taxon>
        <taxon>Actinomycetes</taxon>
        <taxon>Mycobacteriales</taxon>
        <taxon>Nocardiaceae</taxon>
        <taxon>Nocardia</taxon>
    </lineage>
</organism>
<dbReference type="PANTHER" id="PTHR33164:SF43">
    <property type="entry name" value="HTH-TYPE TRANSCRIPTIONAL REPRESSOR YETL"/>
    <property type="match status" value="1"/>
</dbReference>
<gene>
    <name evidence="2" type="ORF">HGA08_00450</name>
</gene>
<dbReference type="InterPro" id="IPR039422">
    <property type="entry name" value="MarR/SlyA-like"/>
</dbReference>
<accession>A0A846XWX5</accession>
<dbReference type="Gene3D" id="1.10.10.10">
    <property type="entry name" value="Winged helix-like DNA-binding domain superfamily/Winged helix DNA-binding domain"/>
    <property type="match status" value="1"/>
</dbReference>
<dbReference type="AlphaFoldDB" id="A0A846XWX5"/>
<dbReference type="InterPro" id="IPR036390">
    <property type="entry name" value="WH_DNA-bd_sf"/>
</dbReference>
<dbReference type="Pfam" id="PF12802">
    <property type="entry name" value="MarR_2"/>
    <property type="match status" value="1"/>
</dbReference>
<protein>
    <submittedName>
        <fullName evidence="2">MarR family transcriptional regulator</fullName>
    </submittedName>
</protein>
<feature type="domain" description="HTH marR-type" evidence="1">
    <location>
        <begin position="17"/>
        <end position="155"/>
    </location>
</feature>
<dbReference type="EMBL" id="JAAXOP010000001">
    <property type="protein sequence ID" value="NKY48679.1"/>
    <property type="molecule type" value="Genomic_DNA"/>
</dbReference>
<reference evidence="2 3" key="1">
    <citation type="submission" date="2020-04" db="EMBL/GenBank/DDBJ databases">
        <title>MicrobeNet Type strains.</title>
        <authorList>
            <person name="Nicholson A.C."/>
        </authorList>
    </citation>
    <scope>NUCLEOTIDE SEQUENCE [LARGE SCALE GENOMIC DNA]</scope>
    <source>
        <strain evidence="2 3">JCM 12354</strain>
    </source>
</reference>
<evidence type="ECO:0000259" key="1">
    <source>
        <dbReference type="PROSITE" id="PS50995"/>
    </source>
</evidence>
<name>A0A846XWX5_9NOCA</name>
<dbReference type="SMART" id="SM00347">
    <property type="entry name" value="HTH_MARR"/>
    <property type="match status" value="1"/>
</dbReference>
<dbReference type="SUPFAM" id="SSF46785">
    <property type="entry name" value="Winged helix' DNA-binding domain"/>
    <property type="match status" value="1"/>
</dbReference>